<reference evidence="1" key="1">
    <citation type="submission" date="2020-09" db="EMBL/GenBank/DDBJ databases">
        <title>Genome-Enabled Discovery of Anthraquinone Biosynthesis in Senna tora.</title>
        <authorList>
            <person name="Kang S.-H."/>
            <person name="Pandey R.P."/>
            <person name="Lee C.-M."/>
            <person name="Sim J.-S."/>
            <person name="Jeong J.-T."/>
            <person name="Choi B.-S."/>
            <person name="Jung M."/>
            <person name="Ginzburg D."/>
            <person name="Zhao K."/>
            <person name="Won S.Y."/>
            <person name="Oh T.-J."/>
            <person name="Yu Y."/>
            <person name="Kim N.-H."/>
            <person name="Lee O.R."/>
            <person name="Lee T.-H."/>
            <person name="Bashyal P."/>
            <person name="Kim T.-S."/>
            <person name="Lee W.-H."/>
            <person name="Kawkins C."/>
            <person name="Kim C.-K."/>
            <person name="Kim J.S."/>
            <person name="Ahn B.O."/>
            <person name="Rhee S.Y."/>
            <person name="Sohng J.K."/>
        </authorList>
    </citation>
    <scope>NUCLEOTIDE SEQUENCE</scope>
    <source>
        <tissue evidence="1">Leaf</tissue>
    </source>
</reference>
<evidence type="ECO:0000313" key="2">
    <source>
        <dbReference type="Proteomes" id="UP000634136"/>
    </source>
</evidence>
<sequence length="98" mass="10917">MFRWCGTVGCGNAAKFLGERPRQSGVWCRAERLWDLCKSVHEDEAAIQNLQVLKWQKPMAPSVKLNVDAGVYLDGSRTMGGVFKNSVGMIEDVPVVIY</sequence>
<dbReference type="Proteomes" id="UP000634136">
    <property type="component" value="Unassembled WGS sequence"/>
</dbReference>
<keyword evidence="2" id="KW-1185">Reference proteome</keyword>
<comment type="caution">
    <text evidence="1">The sequence shown here is derived from an EMBL/GenBank/DDBJ whole genome shotgun (WGS) entry which is preliminary data.</text>
</comment>
<proteinExistence type="predicted"/>
<organism evidence="1 2">
    <name type="scientific">Senna tora</name>
    <dbReference type="NCBI Taxonomy" id="362788"/>
    <lineage>
        <taxon>Eukaryota</taxon>
        <taxon>Viridiplantae</taxon>
        <taxon>Streptophyta</taxon>
        <taxon>Embryophyta</taxon>
        <taxon>Tracheophyta</taxon>
        <taxon>Spermatophyta</taxon>
        <taxon>Magnoliopsida</taxon>
        <taxon>eudicotyledons</taxon>
        <taxon>Gunneridae</taxon>
        <taxon>Pentapetalae</taxon>
        <taxon>rosids</taxon>
        <taxon>fabids</taxon>
        <taxon>Fabales</taxon>
        <taxon>Fabaceae</taxon>
        <taxon>Caesalpinioideae</taxon>
        <taxon>Cassia clade</taxon>
        <taxon>Senna</taxon>
    </lineage>
</organism>
<protein>
    <submittedName>
        <fullName evidence="1">Uncharacterized protein</fullName>
    </submittedName>
</protein>
<evidence type="ECO:0000313" key="1">
    <source>
        <dbReference type="EMBL" id="KAF7834835.1"/>
    </source>
</evidence>
<dbReference type="AlphaFoldDB" id="A0A834WYW3"/>
<gene>
    <name evidence="1" type="ORF">G2W53_009694</name>
</gene>
<dbReference type="EMBL" id="JAAIUW010000004">
    <property type="protein sequence ID" value="KAF7834835.1"/>
    <property type="molecule type" value="Genomic_DNA"/>
</dbReference>
<name>A0A834WYW3_9FABA</name>
<accession>A0A834WYW3</accession>